<feature type="domain" description="Nucleoside diphosphate kinase-like" evidence="7">
    <location>
        <begin position="1"/>
        <end position="61"/>
    </location>
</feature>
<keyword evidence="4" id="KW-0808">Transferase</keyword>
<evidence type="ECO:0000256" key="6">
    <source>
        <dbReference type="PROSITE-ProRule" id="PRU00706"/>
    </source>
</evidence>
<evidence type="ECO:0000256" key="3">
    <source>
        <dbReference type="ARBA" id="ARBA00012966"/>
    </source>
</evidence>
<evidence type="ECO:0000256" key="2">
    <source>
        <dbReference type="ARBA" id="ARBA00008142"/>
    </source>
</evidence>
<evidence type="ECO:0000256" key="1">
    <source>
        <dbReference type="ARBA" id="ARBA00001946"/>
    </source>
</evidence>
<keyword evidence="5" id="KW-0418">Kinase</keyword>
<comment type="similarity">
    <text evidence="2 6">Belongs to the NDK family.</text>
</comment>
<evidence type="ECO:0000313" key="9">
    <source>
        <dbReference type="Proteomes" id="UP000092444"/>
    </source>
</evidence>
<dbReference type="InterPro" id="IPR036850">
    <property type="entry name" value="NDK-like_dom_sf"/>
</dbReference>
<evidence type="ECO:0000256" key="4">
    <source>
        <dbReference type="ARBA" id="ARBA00022679"/>
    </source>
</evidence>
<dbReference type="Gene3D" id="3.30.70.141">
    <property type="entry name" value="Nucleoside diphosphate kinase-like domain"/>
    <property type="match status" value="1"/>
</dbReference>
<dbReference type="PhylomeDB" id="A0A1B0GA32"/>
<dbReference type="EMBL" id="CCAG010002121">
    <property type="status" value="NOT_ANNOTATED_CDS"/>
    <property type="molecule type" value="Genomic_DNA"/>
</dbReference>
<comment type="caution">
    <text evidence="6">Lacks conserved residue(s) required for the propagation of feature annotation.</text>
</comment>
<dbReference type="VEuPathDB" id="VectorBase:GMOY010169"/>
<dbReference type="STRING" id="37546.A0A1B0GA32"/>
<dbReference type="AlphaFoldDB" id="A0A1B0GA32"/>
<name>A0A1B0GA32_GLOMM</name>
<dbReference type="SUPFAM" id="SSF54919">
    <property type="entry name" value="Nucleoside diphosphate kinase, NDK"/>
    <property type="match status" value="1"/>
</dbReference>
<dbReference type="InterPro" id="IPR034907">
    <property type="entry name" value="NDK-like_dom"/>
</dbReference>
<protein>
    <recommendedName>
        <fullName evidence="3">nucleoside-diphosphate kinase</fullName>
        <ecNumber evidence="3">2.7.4.6</ecNumber>
    </recommendedName>
</protein>
<reference evidence="8" key="1">
    <citation type="submission" date="2020-05" db="UniProtKB">
        <authorList>
            <consortium name="EnsemblMetazoa"/>
        </authorList>
    </citation>
    <scope>IDENTIFICATION</scope>
    <source>
        <strain evidence="8">Yale</strain>
    </source>
</reference>
<sequence>MIKPERVERKRLGEITECFKQKGFKLLAMKFMWASEELLKKCYKDMTLRLFFPGLVSYILERTQTMPSVVWMFACPCKNDR</sequence>
<keyword evidence="9" id="KW-1185">Reference proteome</keyword>
<dbReference type="PROSITE" id="PS51374">
    <property type="entry name" value="NDPK_LIKE"/>
    <property type="match status" value="1"/>
</dbReference>
<organism evidence="8 9">
    <name type="scientific">Glossina morsitans morsitans</name>
    <name type="common">Savannah tsetse fly</name>
    <dbReference type="NCBI Taxonomy" id="37546"/>
    <lineage>
        <taxon>Eukaryota</taxon>
        <taxon>Metazoa</taxon>
        <taxon>Ecdysozoa</taxon>
        <taxon>Arthropoda</taxon>
        <taxon>Hexapoda</taxon>
        <taxon>Insecta</taxon>
        <taxon>Pterygota</taxon>
        <taxon>Neoptera</taxon>
        <taxon>Endopterygota</taxon>
        <taxon>Diptera</taxon>
        <taxon>Brachycera</taxon>
        <taxon>Muscomorpha</taxon>
        <taxon>Hippoboscoidea</taxon>
        <taxon>Glossinidae</taxon>
        <taxon>Glossina</taxon>
    </lineage>
</organism>
<dbReference type="EC" id="2.7.4.6" evidence="3"/>
<dbReference type="Pfam" id="PF00334">
    <property type="entry name" value="NDK"/>
    <property type="match status" value="1"/>
</dbReference>
<comment type="cofactor">
    <cofactor evidence="1">
        <name>Mg(2+)</name>
        <dbReference type="ChEBI" id="CHEBI:18420"/>
    </cofactor>
</comment>
<accession>A0A1B0GA32</accession>
<evidence type="ECO:0000313" key="8">
    <source>
        <dbReference type="EnsemblMetazoa" id="GMOY010169-PA"/>
    </source>
</evidence>
<dbReference type="GO" id="GO:0004550">
    <property type="term" value="F:nucleoside diphosphate kinase activity"/>
    <property type="evidence" value="ECO:0007669"/>
    <property type="project" value="UniProtKB-EC"/>
</dbReference>
<evidence type="ECO:0000259" key="7">
    <source>
        <dbReference type="Pfam" id="PF00334"/>
    </source>
</evidence>
<dbReference type="PANTHER" id="PTHR11349">
    <property type="entry name" value="NUCLEOSIDE DIPHOSPHATE KINASE"/>
    <property type="match status" value="1"/>
</dbReference>
<evidence type="ECO:0000256" key="5">
    <source>
        <dbReference type="ARBA" id="ARBA00022777"/>
    </source>
</evidence>
<proteinExistence type="inferred from homology"/>
<dbReference type="Proteomes" id="UP000092444">
    <property type="component" value="Unassembled WGS sequence"/>
</dbReference>
<dbReference type="EnsemblMetazoa" id="GMOY010169-RA">
    <property type="protein sequence ID" value="GMOY010169-PA"/>
    <property type="gene ID" value="GMOY010169"/>
</dbReference>